<sequence>DRLRDNTVKPALTASDAAFIAHQNMFFLATADAQGRPSCSYKGGARGFVGVLNETTLVFPSYDGSGMFLSVGNLTENPNVALLFIDFERQARLRVSGTAEAVTSSRLLKRYPGAELLIRVHIRTVFANCPRYI</sequence>
<reference evidence="2 3" key="1">
    <citation type="submission" date="2019-02" db="EMBL/GenBank/DDBJ databases">
        <title>Novel genomic isolates of S. pyogenes and S. dysgalactiae subsp. equisimilis associated to necrotising fasciitis (NSTI).</title>
        <authorList>
            <person name="Barrantes I."/>
        </authorList>
    </citation>
    <scope>NUCLEOTIDE SEQUENCE [LARGE SCALE GENOMIC DNA]</scope>
    <source>
        <strain evidence="2 3">SPY2028</strain>
    </source>
</reference>
<comment type="caution">
    <text evidence="2">The sequence shown here is derived from an EMBL/GenBank/DDBJ whole genome shotgun (WGS) entry which is preliminary data.</text>
</comment>
<dbReference type="InterPro" id="IPR011576">
    <property type="entry name" value="Pyridox_Oxase_N"/>
</dbReference>
<dbReference type="AlphaFoldDB" id="A0A5S4TAY6"/>
<feature type="non-terminal residue" evidence="2">
    <location>
        <position position="1"/>
    </location>
</feature>
<proteinExistence type="predicted"/>
<feature type="non-terminal residue" evidence="2">
    <location>
        <position position="133"/>
    </location>
</feature>
<evidence type="ECO:0000259" key="1">
    <source>
        <dbReference type="Pfam" id="PF01243"/>
    </source>
</evidence>
<accession>A0A5S4TAY6</accession>
<gene>
    <name evidence="2" type="ORF">E0F66_12625</name>
</gene>
<organism evidence="2 3">
    <name type="scientific">Streptococcus pyogenes</name>
    <dbReference type="NCBI Taxonomy" id="1314"/>
    <lineage>
        <taxon>Bacteria</taxon>
        <taxon>Bacillati</taxon>
        <taxon>Bacillota</taxon>
        <taxon>Bacilli</taxon>
        <taxon>Lactobacillales</taxon>
        <taxon>Streptococcaceae</taxon>
        <taxon>Streptococcus</taxon>
    </lineage>
</organism>
<dbReference type="Proteomes" id="UP000324058">
    <property type="component" value="Unassembled WGS sequence"/>
</dbReference>
<dbReference type="PANTHER" id="PTHR42815:SF2">
    <property type="entry name" value="FAD-BINDING, PUTATIVE (AFU_ORTHOLOGUE AFUA_6G07600)-RELATED"/>
    <property type="match status" value="1"/>
</dbReference>
<protein>
    <submittedName>
        <fullName evidence="2">Pyridoxamine 5'-phosphate oxidase family protein</fullName>
    </submittedName>
</protein>
<dbReference type="Gene3D" id="2.30.110.10">
    <property type="entry name" value="Electron Transport, Fmn-binding Protein, Chain A"/>
    <property type="match status" value="1"/>
</dbReference>
<evidence type="ECO:0000313" key="2">
    <source>
        <dbReference type="EMBL" id="TYK91709.1"/>
    </source>
</evidence>
<dbReference type="PANTHER" id="PTHR42815">
    <property type="entry name" value="FAD-BINDING, PUTATIVE (AFU_ORTHOLOGUE AFUA_6G07600)-RELATED"/>
    <property type="match status" value="1"/>
</dbReference>
<dbReference type="RefSeq" id="WP_187416489.1">
    <property type="nucleotide sequence ID" value="NZ_SJLL01000530.1"/>
</dbReference>
<dbReference type="InterPro" id="IPR012349">
    <property type="entry name" value="Split_barrel_FMN-bd"/>
</dbReference>
<feature type="domain" description="Pyridoxamine 5'-phosphate oxidase N-terminal" evidence="1">
    <location>
        <begin position="17"/>
        <end position="111"/>
    </location>
</feature>
<name>A0A5S4TAY6_STRPY</name>
<evidence type="ECO:0000313" key="3">
    <source>
        <dbReference type="Proteomes" id="UP000324058"/>
    </source>
</evidence>
<dbReference type="EMBL" id="SJLL01000530">
    <property type="protein sequence ID" value="TYK91709.1"/>
    <property type="molecule type" value="Genomic_DNA"/>
</dbReference>
<dbReference type="Pfam" id="PF01243">
    <property type="entry name" value="PNPOx_N"/>
    <property type="match status" value="1"/>
</dbReference>
<dbReference type="SUPFAM" id="SSF50475">
    <property type="entry name" value="FMN-binding split barrel"/>
    <property type="match status" value="1"/>
</dbReference>